<accession>A0A507BMQ1</accession>
<reference evidence="5 6" key="1">
    <citation type="submission" date="2019-06" db="EMBL/GenBank/DDBJ databases">
        <title>Draft genome sequence of the filamentous fungus Phialemoniopsis curvata isolated from diesel fuel.</title>
        <authorList>
            <person name="Varaljay V.A."/>
            <person name="Lyon W.J."/>
            <person name="Crouch A.L."/>
            <person name="Drake C.E."/>
            <person name="Hollomon J.M."/>
            <person name="Nadeau L.J."/>
            <person name="Nunn H.S."/>
            <person name="Stevenson B.S."/>
            <person name="Bojanowski C.L."/>
            <person name="Crookes-Goodson W.J."/>
        </authorList>
    </citation>
    <scope>NUCLEOTIDE SEQUENCE [LARGE SCALE GENOMIC DNA]</scope>
    <source>
        <strain evidence="5 6">D216</strain>
    </source>
</reference>
<feature type="domain" description="O-methyltransferase C-terminal" evidence="4">
    <location>
        <begin position="204"/>
        <end position="404"/>
    </location>
</feature>
<dbReference type="PANTHER" id="PTHR43712:SF19">
    <property type="entry name" value="DUAL O-METHYLTRANSFERASE_FAD-DEPENDENT MONOOXYGENASE ELCB"/>
    <property type="match status" value="1"/>
</dbReference>
<dbReference type="Gene3D" id="3.40.50.150">
    <property type="entry name" value="Vaccinia Virus protein VP39"/>
    <property type="match status" value="1"/>
</dbReference>
<dbReference type="GO" id="GO:0008171">
    <property type="term" value="F:O-methyltransferase activity"/>
    <property type="evidence" value="ECO:0007669"/>
    <property type="project" value="InterPro"/>
</dbReference>
<dbReference type="OrthoDB" id="1606438at2759"/>
<comment type="caution">
    <text evidence="5">The sequence shown here is derived from an EMBL/GenBank/DDBJ whole genome shotgun (WGS) entry which is preliminary data.</text>
</comment>
<name>A0A507BMQ1_9PEZI</name>
<dbReference type="GeneID" id="41978975"/>
<protein>
    <recommendedName>
        <fullName evidence="4">O-methyltransferase C-terminal domain-containing protein</fullName>
    </recommendedName>
</protein>
<evidence type="ECO:0000313" key="6">
    <source>
        <dbReference type="Proteomes" id="UP000319257"/>
    </source>
</evidence>
<organism evidence="5 6">
    <name type="scientific">Thyridium curvatum</name>
    <dbReference type="NCBI Taxonomy" id="1093900"/>
    <lineage>
        <taxon>Eukaryota</taxon>
        <taxon>Fungi</taxon>
        <taxon>Dikarya</taxon>
        <taxon>Ascomycota</taxon>
        <taxon>Pezizomycotina</taxon>
        <taxon>Sordariomycetes</taxon>
        <taxon>Sordariomycetidae</taxon>
        <taxon>Thyridiales</taxon>
        <taxon>Thyridiaceae</taxon>
        <taxon>Thyridium</taxon>
    </lineage>
</organism>
<evidence type="ECO:0000256" key="1">
    <source>
        <dbReference type="ARBA" id="ARBA00022603"/>
    </source>
</evidence>
<dbReference type="SUPFAM" id="SSF53335">
    <property type="entry name" value="S-adenosyl-L-methionine-dependent methyltransferases"/>
    <property type="match status" value="1"/>
</dbReference>
<dbReference type="InterPro" id="IPR001077">
    <property type="entry name" value="COMT_C"/>
</dbReference>
<proteinExistence type="predicted"/>
<dbReference type="GO" id="GO:0032259">
    <property type="term" value="P:methylation"/>
    <property type="evidence" value="ECO:0007669"/>
    <property type="project" value="UniProtKB-KW"/>
</dbReference>
<keyword evidence="6" id="KW-1185">Reference proteome</keyword>
<dbReference type="Pfam" id="PF00891">
    <property type="entry name" value="Methyltransf_2"/>
    <property type="match status" value="1"/>
</dbReference>
<dbReference type="InParanoid" id="A0A507BMQ1"/>
<dbReference type="RefSeq" id="XP_031000490.1">
    <property type="nucleotide sequence ID" value="XM_031134267.1"/>
</dbReference>
<keyword evidence="2" id="KW-0808">Transferase</keyword>
<keyword evidence="1" id="KW-0489">Methyltransferase</keyword>
<evidence type="ECO:0000259" key="4">
    <source>
        <dbReference type="Pfam" id="PF00891"/>
    </source>
</evidence>
<evidence type="ECO:0000256" key="2">
    <source>
        <dbReference type="ARBA" id="ARBA00022679"/>
    </source>
</evidence>
<gene>
    <name evidence="5" type="ORF">E0L32_011528</name>
</gene>
<dbReference type="InterPro" id="IPR036388">
    <property type="entry name" value="WH-like_DNA-bd_sf"/>
</dbReference>
<dbReference type="EMBL" id="SKBQ01000109">
    <property type="protein sequence ID" value="TPX18779.1"/>
    <property type="molecule type" value="Genomic_DNA"/>
</dbReference>
<evidence type="ECO:0000313" key="5">
    <source>
        <dbReference type="EMBL" id="TPX18779.1"/>
    </source>
</evidence>
<sequence length="476" mass="51626">MCPIPPLESYAQDICAAAKLIDAYCLSSGLPYPSFGSDAPEVTLPATAPLHVLKARQKLVSSAFKIQQLATEPREFVPQLAINFQNFACIHWLCHFRVLSFIPLHGPVAYAEVSTIASVPLSQLKRIARMAMLHGFLREPSPGQVAHTPMSALLVTNPGMLDWALFMAEATAKGAARLVDATEKWGATESKTETAFNLACETDMPFFDYLAQEPDLRKKFATYMKNVTSSEGTKIDHLLNGFDWAGLGSGTVVDVGGSNCHASLALANAFPQLHVVVQDLPETIAMADNCLANATASVRNRISCQAHDFFQPQPVNGADVYLLRMILHDWADAEATQILKNLLPALAANASSRLLIMDTVLPIPEEQEDPIVEAMLRVRDLTMLQTFNSSERELSDWQHLLEEASLKEDASGGQFILHGVRRPFGSNMSILEVGVLQIASTNASSIDMAPNGYGGAISPDGTPLSVSLADTTMETF</sequence>
<dbReference type="PROSITE" id="PS51683">
    <property type="entry name" value="SAM_OMT_II"/>
    <property type="match status" value="1"/>
</dbReference>
<dbReference type="STRING" id="1093900.A0A507BMQ1"/>
<dbReference type="InterPro" id="IPR016461">
    <property type="entry name" value="COMT-like"/>
</dbReference>
<dbReference type="SUPFAM" id="SSF46785">
    <property type="entry name" value="Winged helix' DNA-binding domain"/>
    <property type="match status" value="1"/>
</dbReference>
<dbReference type="InterPro" id="IPR036390">
    <property type="entry name" value="WH_DNA-bd_sf"/>
</dbReference>
<evidence type="ECO:0000256" key="3">
    <source>
        <dbReference type="ARBA" id="ARBA00022691"/>
    </source>
</evidence>
<dbReference type="AlphaFoldDB" id="A0A507BMQ1"/>
<keyword evidence="3" id="KW-0949">S-adenosyl-L-methionine</keyword>
<dbReference type="Proteomes" id="UP000319257">
    <property type="component" value="Unassembled WGS sequence"/>
</dbReference>
<dbReference type="Gene3D" id="1.10.10.10">
    <property type="entry name" value="Winged helix-like DNA-binding domain superfamily/Winged helix DNA-binding domain"/>
    <property type="match status" value="1"/>
</dbReference>
<dbReference type="InterPro" id="IPR029063">
    <property type="entry name" value="SAM-dependent_MTases_sf"/>
</dbReference>
<dbReference type="PANTHER" id="PTHR43712">
    <property type="entry name" value="PUTATIVE (AFU_ORTHOLOGUE AFUA_4G14580)-RELATED"/>
    <property type="match status" value="1"/>
</dbReference>